<protein>
    <submittedName>
        <fullName evidence="1">Uncharacterized protein DUF1552</fullName>
    </submittedName>
</protein>
<evidence type="ECO:0000313" key="1">
    <source>
        <dbReference type="EMBL" id="TDU73094.1"/>
    </source>
</evidence>
<keyword evidence="2" id="KW-1185">Reference proteome</keyword>
<dbReference type="Proteomes" id="UP000295662">
    <property type="component" value="Unassembled WGS sequence"/>
</dbReference>
<evidence type="ECO:0000313" key="2">
    <source>
        <dbReference type="Proteomes" id="UP000295662"/>
    </source>
</evidence>
<dbReference type="PROSITE" id="PS51318">
    <property type="entry name" value="TAT"/>
    <property type="match status" value="1"/>
</dbReference>
<dbReference type="InterPro" id="IPR011447">
    <property type="entry name" value="DUF1552"/>
</dbReference>
<organism evidence="1 2">
    <name type="scientific">Prosthecobacter fusiformis</name>
    <dbReference type="NCBI Taxonomy" id="48464"/>
    <lineage>
        <taxon>Bacteria</taxon>
        <taxon>Pseudomonadati</taxon>
        <taxon>Verrucomicrobiota</taxon>
        <taxon>Verrucomicrobiia</taxon>
        <taxon>Verrucomicrobiales</taxon>
        <taxon>Verrucomicrobiaceae</taxon>
        <taxon>Prosthecobacter</taxon>
    </lineage>
</organism>
<name>A0A4R7S449_9BACT</name>
<dbReference type="RefSeq" id="WP_133794321.1">
    <property type="nucleotide sequence ID" value="NZ_SOCA01000002.1"/>
</dbReference>
<sequence length="455" mass="50151">MNPFHETAAAAHQMSRRHVLRGLGTMMSLPFLESLGGRAFAAAAKAPATPPMRAAWLYIPNGVNPKQWFPTGEGTNYELSATLKEIERHRNDFMVVSGLAQDKARSHGNGGGDHARATSTFLTGCMPKKTAGSDIQLGVSVDQIAAQKIGHLTRLPSLELSTDGQRSSGRCDSGYSCAYQFNLAWKNETMPMAPEMDPRLVFERLFGYGAAGGKGAEGARRQRLQKSILDTVLGEAKSLQGKVSGNDKRKLDEYYSSVRDIELRIERAEKFTTTLPKDYPVPEGIPESYEDHIRMMFDLLTLAFQTDTTRLCTFMLAHDGSNRSFPQIGVPDSHHYLSHHENDEEKLAKIAKIDQFYMRQFGYFLDKLKGTKEGDGNLLDNSMIVFGGGIGDGNRHNHDNLPILLAGRAGKTWTPGKRIVLPGETPMTNLYLSMLDRLGVRAEKIGDSSGVLEVS</sequence>
<dbReference type="InterPro" id="IPR006311">
    <property type="entry name" value="TAT_signal"/>
</dbReference>
<dbReference type="OrthoDB" id="182303at2"/>
<gene>
    <name evidence="1" type="ORF">EI77_01561</name>
</gene>
<accession>A0A4R7S449</accession>
<dbReference type="Pfam" id="PF07586">
    <property type="entry name" value="HXXSHH"/>
    <property type="match status" value="1"/>
</dbReference>
<proteinExistence type="predicted"/>
<reference evidence="1 2" key="1">
    <citation type="submission" date="2019-03" db="EMBL/GenBank/DDBJ databases">
        <title>Genomic Encyclopedia of Archaeal and Bacterial Type Strains, Phase II (KMG-II): from individual species to whole genera.</title>
        <authorList>
            <person name="Goeker M."/>
        </authorList>
    </citation>
    <scope>NUCLEOTIDE SEQUENCE [LARGE SCALE GENOMIC DNA]</scope>
    <source>
        <strain evidence="1 2">ATCC 25309</strain>
    </source>
</reference>
<dbReference type="EMBL" id="SOCA01000002">
    <property type="protein sequence ID" value="TDU73094.1"/>
    <property type="molecule type" value="Genomic_DNA"/>
</dbReference>
<dbReference type="AlphaFoldDB" id="A0A4R7S449"/>
<comment type="caution">
    <text evidence="1">The sequence shown here is derived from an EMBL/GenBank/DDBJ whole genome shotgun (WGS) entry which is preliminary data.</text>
</comment>